<evidence type="ECO:0000256" key="3">
    <source>
        <dbReference type="ARBA" id="ARBA00022801"/>
    </source>
</evidence>
<evidence type="ECO:0000259" key="5">
    <source>
        <dbReference type="Pfam" id="PF24827"/>
    </source>
</evidence>
<sequence length="342" mass="37430">METPCAILDCVPPQFLDCPPERLIDVLPRPTLFDLQGRDPRPLFVSVLLHGNEETGLEAAQELLRRHLAKGLARSLLLFVGNIEAAAAGVRTLPSQRDFNRIWPGTPLIADPLAHMAQFVFDYAARRGLFASVDIHNNTGFNPHYGCIPRLEPKFLALARLFSRTIVHSERPLGVHTSAFARLCPAVTVECGKVGEGKARDHAIELLEACLSIAELPDHPPSPQDLNLLRTYAIVRVPPTATLSFDGAVADFMFPADLDHLNFSELEAGTTFGLVGNGAVELELVSGEDAEATPEGYFSYVDGEIRLARAAIPAMLTTKPEAVRQDCLGYLMHRINLQGERV</sequence>
<dbReference type="CDD" id="cd06256">
    <property type="entry name" value="M14_ASTE_ASPA-like"/>
    <property type="match status" value="1"/>
</dbReference>
<dbReference type="EMBL" id="CP019948">
    <property type="protein sequence ID" value="ARN82555.1"/>
    <property type="molecule type" value="Genomic_DNA"/>
</dbReference>
<keyword evidence="3" id="KW-0378">Hydrolase</keyword>
<dbReference type="KEGG" id="mbry:B1812_17335"/>
<evidence type="ECO:0000313" key="6">
    <source>
        <dbReference type="EMBL" id="ARN82555.1"/>
    </source>
</evidence>
<keyword evidence="4" id="KW-0862">Zinc</keyword>
<dbReference type="InterPro" id="IPR055438">
    <property type="entry name" value="AstE_AspA_cat"/>
</dbReference>
<dbReference type="STRING" id="655015.B1812_17335"/>
<organism evidence="6 7">
    <name type="scientific">Methylocystis bryophila</name>
    <dbReference type="NCBI Taxonomy" id="655015"/>
    <lineage>
        <taxon>Bacteria</taxon>
        <taxon>Pseudomonadati</taxon>
        <taxon>Pseudomonadota</taxon>
        <taxon>Alphaproteobacteria</taxon>
        <taxon>Hyphomicrobiales</taxon>
        <taxon>Methylocystaceae</taxon>
        <taxon>Methylocystis</taxon>
    </lineage>
</organism>
<dbReference type="RefSeq" id="WP_085772685.1">
    <property type="nucleotide sequence ID" value="NZ_AP027149.1"/>
</dbReference>
<keyword evidence="2" id="KW-0479">Metal-binding</keyword>
<accession>A0A1W6MYA3</accession>
<dbReference type="GO" id="GO:0046872">
    <property type="term" value="F:metal ion binding"/>
    <property type="evidence" value="ECO:0007669"/>
    <property type="project" value="UniProtKB-KW"/>
</dbReference>
<name>A0A1W6MYA3_9HYPH</name>
<feature type="domain" description="Succinylglutamate desuccinylase/Aspartoacylase catalytic" evidence="5">
    <location>
        <begin position="49"/>
        <end position="201"/>
    </location>
</feature>
<dbReference type="Proteomes" id="UP000193978">
    <property type="component" value="Chromosome"/>
</dbReference>
<dbReference type="AlphaFoldDB" id="A0A1W6MYA3"/>
<comment type="cofactor">
    <cofactor evidence="1">
        <name>Zn(2+)</name>
        <dbReference type="ChEBI" id="CHEBI:29105"/>
    </cofactor>
</comment>
<evidence type="ECO:0000256" key="4">
    <source>
        <dbReference type="ARBA" id="ARBA00022833"/>
    </source>
</evidence>
<proteinExistence type="predicted"/>
<protein>
    <submittedName>
        <fullName evidence="6">Peptidase M14</fullName>
    </submittedName>
</protein>
<keyword evidence="7" id="KW-1185">Reference proteome</keyword>
<dbReference type="SUPFAM" id="SSF53187">
    <property type="entry name" value="Zn-dependent exopeptidases"/>
    <property type="match status" value="1"/>
</dbReference>
<gene>
    <name evidence="6" type="ORF">B1812_17335</name>
</gene>
<dbReference type="GO" id="GO:0016788">
    <property type="term" value="F:hydrolase activity, acting on ester bonds"/>
    <property type="evidence" value="ECO:0007669"/>
    <property type="project" value="InterPro"/>
</dbReference>
<dbReference type="Gene3D" id="3.40.630.10">
    <property type="entry name" value="Zn peptidases"/>
    <property type="match status" value="1"/>
</dbReference>
<reference evidence="6 7" key="1">
    <citation type="submission" date="2017-02" db="EMBL/GenBank/DDBJ databases">
        <authorList>
            <person name="Peterson S.W."/>
        </authorList>
    </citation>
    <scope>NUCLEOTIDE SEQUENCE [LARGE SCALE GENOMIC DNA]</scope>
    <source>
        <strain evidence="6 7">S285</strain>
    </source>
</reference>
<evidence type="ECO:0000313" key="7">
    <source>
        <dbReference type="Proteomes" id="UP000193978"/>
    </source>
</evidence>
<dbReference type="Pfam" id="PF24827">
    <property type="entry name" value="AstE_AspA_cat"/>
    <property type="match status" value="1"/>
</dbReference>
<evidence type="ECO:0000256" key="2">
    <source>
        <dbReference type="ARBA" id="ARBA00022723"/>
    </source>
</evidence>
<evidence type="ECO:0000256" key="1">
    <source>
        <dbReference type="ARBA" id="ARBA00001947"/>
    </source>
</evidence>